<gene>
    <name evidence="2" type="ORF">Poly51_10440</name>
</gene>
<evidence type="ECO:0008006" key="4">
    <source>
        <dbReference type="Google" id="ProtNLM"/>
    </source>
</evidence>
<protein>
    <recommendedName>
        <fullName evidence="4">LTD domain-containing protein</fullName>
    </recommendedName>
</protein>
<feature type="region of interest" description="Disordered" evidence="1">
    <location>
        <begin position="238"/>
        <end position="257"/>
    </location>
</feature>
<dbReference type="RefSeq" id="WP_146454795.1">
    <property type="nucleotide sequence ID" value="NZ_SJPW01000001.1"/>
</dbReference>
<comment type="caution">
    <text evidence="2">The sequence shown here is derived from an EMBL/GenBank/DDBJ whole genome shotgun (WGS) entry which is preliminary data.</text>
</comment>
<accession>A0A5C6FJI4</accession>
<evidence type="ECO:0000313" key="2">
    <source>
        <dbReference type="EMBL" id="TWU60763.1"/>
    </source>
</evidence>
<sequence length="594" mass="65176">MSFFPMDVRYGGRWLRSFRSDYDLKTLVADQISETAGMTFVQKPAPSHHFALVAPIALIGQAKKYAVEHPAATRSQVVESSCEEICAPIECVAGSLPTLPRLGSSNQDHSAFARTDCVEMVDASDPIRWLHATWLPRQNGEATDWNAAFWFDTFDEDAASAWSDVYTVDASAPGFVNLRLLMMPSIVRWSLVMSDATSCTYVDRTPDCRQRWESPFPIGQSITTPMRPTSQSLRIKSLRNRGSSQVGEGRDSATDSSFGSLQSIELRNVGRNSISLAGVSLVDGVTFHFNDSNVSCLGPGETVTVVRNLSKVRRRTGQGVSIAGEFRVTSMTTGLPGDATITVIGDDGSVIDSLSIDPASKKWKRIATAARNHDTLSLVRVKREPVIKRTRNASKPIRERSVSIRMESHARVVKRGVVYADAPAALGQDVVAVNVVGLLPGRVATSKNYTNYVRGINGIFVDVARMPDLNVSFDDFRFLVGNSSELRDWRDAPVPSSIRIIERGGEDQSHRIIVTWADHAITNEWLQVTMRASPKTGLFADDVFYLGNQTLERSSAVSDQHSLSIRPASRKLAMLRMPPAIPCVVNAMATLKTG</sequence>
<evidence type="ECO:0000256" key="1">
    <source>
        <dbReference type="SAM" id="MobiDB-lite"/>
    </source>
</evidence>
<dbReference type="OrthoDB" id="223034at2"/>
<keyword evidence="3" id="KW-1185">Reference proteome</keyword>
<proteinExistence type="predicted"/>
<organism evidence="2 3">
    <name type="scientific">Rubripirellula tenax</name>
    <dbReference type="NCBI Taxonomy" id="2528015"/>
    <lineage>
        <taxon>Bacteria</taxon>
        <taxon>Pseudomonadati</taxon>
        <taxon>Planctomycetota</taxon>
        <taxon>Planctomycetia</taxon>
        <taxon>Pirellulales</taxon>
        <taxon>Pirellulaceae</taxon>
        <taxon>Rubripirellula</taxon>
    </lineage>
</organism>
<dbReference type="EMBL" id="SJPW01000001">
    <property type="protein sequence ID" value="TWU60763.1"/>
    <property type="molecule type" value="Genomic_DNA"/>
</dbReference>
<reference evidence="2 3" key="1">
    <citation type="submission" date="2019-02" db="EMBL/GenBank/DDBJ databases">
        <title>Deep-cultivation of Planctomycetes and their phenomic and genomic characterization uncovers novel biology.</title>
        <authorList>
            <person name="Wiegand S."/>
            <person name="Jogler M."/>
            <person name="Boedeker C."/>
            <person name="Pinto D."/>
            <person name="Vollmers J."/>
            <person name="Rivas-Marin E."/>
            <person name="Kohn T."/>
            <person name="Peeters S.H."/>
            <person name="Heuer A."/>
            <person name="Rast P."/>
            <person name="Oberbeckmann S."/>
            <person name="Bunk B."/>
            <person name="Jeske O."/>
            <person name="Meyerdierks A."/>
            <person name="Storesund J.E."/>
            <person name="Kallscheuer N."/>
            <person name="Luecker S."/>
            <person name="Lage O.M."/>
            <person name="Pohl T."/>
            <person name="Merkel B.J."/>
            <person name="Hornburger P."/>
            <person name="Mueller R.-W."/>
            <person name="Bruemmer F."/>
            <person name="Labrenz M."/>
            <person name="Spormann A.M."/>
            <person name="Op Den Camp H."/>
            <person name="Overmann J."/>
            <person name="Amann R."/>
            <person name="Jetten M.S.M."/>
            <person name="Mascher T."/>
            <person name="Medema M.H."/>
            <person name="Devos D.P."/>
            <person name="Kaster A.-K."/>
            <person name="Ovreas L."/>
            <person name="Rohde M."/>
            <person name="Galperin M.Y."/>
            <person name="Jogler C."/>
        </authorList>
    </citation>
    <scope>NUCLEOTIDE SEQUENCE [LARGE SCALE GENOMIC DNA]</scope>
    <source>
        <strain evidence="2 3">Poly51</strain>
    </source>
</reference>
<name>A0A5C6FJI4_9BACT</name>
<evidence type="ECO:0000313" key="3">
    <source>
        <dbReference type="Proteomes" id="UP000318288"/>
    </source>
</evidence>
<dbReference type="Proteomes" id="UP000318288">
    <property type="component" value="Unassembled WGS sequence"/>
</dbReference>
<dbReference type="AlphaFoldDB" id="A0A5C6FJI4"/>